<name>A0ABM7VF71_9BACT</name>
<dbReference type="Pfam" id="PF09345">
    <property type="entry name" value="SiaC"/>
    <property type="match status" value="1"/>
</dbReference>
<feature type="domain" description="SiaC family regulatory phosphoprotein" evidence="1">
    <location>
        <begin position="1"/>
        <end position="55"/>
    </location>
</feature>
<dbReference type="InterPro" id="IPR018530">
    <property type="entry name" value="SiaC"/>
</dbReference>
<organism evidence="2 3">
    <name type="scientific">Persicobacter psychrovividus</name>
    <dbReference type="NCBI Taxonomy" id="387638"/>
    <lineage>
        <taxon>Bacteria</taxon>
        <taxon>Pseudomonadati</taxon>
        <taxon>Bacteroidota</taxon>
        <taxon>Cytophagia</taxon>
        <taxon>Cytophagales</taxon>
        <taxon>Persicobacteraceae</taxon>
        <taxon>Persicobacter</taxon>
    </lineage>
</organism>
<dbReference type="Proteomes" id="UP001354989">
    <property type="component" value="Chromosome"/>
</dbReference>
<evidence type="ECO:0000313" key="2">
    <source>
        <dbReference type="EMBL" id="BDC99504.1"/>
    </source>
</evidence>
<keyword evidence="3" id="KW-1185">Reference proteome</keyword>
<sequence length="70" mass="8152">MNTSSSKCFVDMLKMLEEGHPSNTSVSVVWYYDVEDEDMEDTGEDFKNMFSFDVELRGIDDIQDNSIREE</sequence>
<evidence type="ECO:0000313" key="3">
    <source>
        <dbReference type="Proteomes" id="UP001354989"/>
    </source>
</evidence>
<gene>
    <name evidence="2" type="ORF">PEPS_17850</name>
</gene>
<proteinExistence type="predicted"/>
<evidence type="ECO:0000259" key="1">
    <source>
        <dbReference type="Pfam" id="PF09345"/>
    </source>
</evidence>
<protein>
    <recommendedName>
        <fullName evidence="1">SiaC family regulatory phosphoprotein domain-containing protein</fullName>
    </recommendedName>
</protein>
<accession>A0ABM7VF71</accession>
<dbReference type="EMBL" id="AP025292">
    <property type="protein sequence ID" value="BDC99504.1"/>
    <property type="molecule type" value="Genomic_DNA"/>
</dbReference>
<reference evidence="2 3" key="1">
    <citation type="submission" date="2021-12" db="EMBL/GenBank/DDBJ databases">
        <title>Genome sequencing of bacteria with rrn-lacking chromosome and rrn-plasmid.</title>
        <authorList>
            <person name="Anda M."/>
            <person name="Iwasaki W."/>
        </authorList>
    </citation>
    <scope>NUCLEOTIDE SEQUENCE [LARGE SCALE GENOMIC DNA]</scope>
    <source>
        <strain evidence="2 3">NBRC 101262</strain>
    </source>
</reference>